<proteinExistence type="inferred from homology"/>
<comment type="caution">
    <text evidence="10">The sequence shown here is derived from an EMBL/GenBank/DDBJ whole genome shotgun (WGS) entry which is preliminary data.</text>
</comment>
<dbReference type="PROSITE" id="PS00389">
    <property type="entry name" value="ATPASE_DELTA"/>
    <property type="match status" value="1"/>
</dbReference>
<dbReference type="PANTHER" id="PTHR11910">
    <property type="entry name" value="ATP SYNTHASE DELTA CHAIN"/>
    <property type="match status" value="1"/>
</dbReference>
<comment type="function">
    <text evidence="8">This protein is part of the stalk that links CF(0) to CF(1). It either transmits conformational changes from CF(0) to CF(1) or is implicated in proton conduction.</text>
</comment>
<accession>A0ABW3C476</accession>
<keyword evidence="2 8" id="KW-0813">Transport</keyword>
<evidence type="ECO:0000256" key="1">
    <source>
        <dbReference type="ARBA" id="ARBA00004370"/>
    </source>
</evidence>
<comment type="function">
    <text evidence="8">F(1)F(0) ATP synthase produces ATP from ADP in the presence of a proton or sodium gradient. F-type ATPases consist of two structural domains, F(1) containing the extramembraneous catalytic core and F(0) containing the membrane proton channel, linked together by a central stalk and a peripheral stalk. During catalysis, ATP synthesis in the catalytic domain of F(1) is coupled via a rotary mechanism of the central stalk subunits to proton translocation.</text>
</comment>
<keyword evidence="3 8" id="KW-0375">Hydrogen ion transport</keyword>
<keyword evidence="4 8" id="KW-0406">Ion transport</keyword>
<evidence type="ECO:0000313" key="10">
    <source>
        <dbReference type="EMBL" id="MFD0848431.1"/>
    </source>
</evidence>
<keyword evidence="8" id="KW-1003">Cell membrane</keyword>
<evidence type="ECO:0000256" key="3">
    <source>
        <dbReference type="ARBA" id="ARBA00022781"/>
    </source>
</evidence>
<protein>
    <recommendedName>
        <fullName evidence="8">ATP synthase subunit delta</fullName>
    </recommendedName>
    <alternativeName>
        <fullName evidence="8">ATP synthase F(1) sector subunit delta</fullName>
    </alternativeName>
    <alternativeName>
        <fullName evidence="8">F-type ATPase subunit delta</fullName>
        <shortName evidence="8">F-ATPase subunit delta</shortName>
    </alternativeName>
</protein>
<name>A0ABW3C476_SPHXN</name>
<comment type="similarity">
    <text evidence="8">Belongs to the ATPase delta chain family.</text>
</comment>
<dbReference type="InterPro" id="IPR000711">
    <property type="entry name" value="ATPase_OSCP/dsu"/>
</dbReference>
<keyword evidence="11" id="KW-1185">Reference proteome</keyword>
<keyword evidence="5 8" id="KW-0472">Membrane</keyword>
<evidence type="ECO:0000256" key="9">
    <source>
        <dbReference type="SAM" id="MobiDB-lite"/>
    </source>
</evidence>
<feature type="compositionally biased region" description="Basic and acidic residues" evidence="9">
    <location>
        <begin position="1"/>
        <end position="19"/>
    </location>
</feature>
<evidence type="ECO:0000256" key="7">
    <source>
        <dbReference type="ARBA" id="ARBA00023310"/>
    </source>
</evidence>
<sequence>MRRQFDIRAYTERDPRGRVDTGGNTGSRAHGLSGRYATALFDLARDGKAIEAVETSLAAVRAALSESEDFRGLTLSPRIGRSEAAKAVAAVAKALKLDPLTTKFLGVLAENRRLGALSAIIRDYNGLAAAHRGEVTAEVTAAHALTVKQQDALKAKLKAGLGRDVALDVSVDPAILGGLVVKVGSRMIDSSIRTKLGAMAQAMKG</sequence>
<dbReference type="Pfam" id="PF00213">
    <property type="entry name" value="OSCP"/>
    <property type="match status" value="1"/>
</dbReference>
<feature type="region of interest" description="Disordered" evidence="9">
    <location>
        <begin position="1"/>
        <end position="27"/>
    </location>
</feature>
<dbReference type="RefSeq" id="WP_381490871.1">
    <property type="nucleotide sequence ID" value="NZ_JBHTIK010000005.1"/>
</dbReference>
<dbReference type="NCBIfam" id="NF004402">
    <property type="entry name" value="PRK05758.2-2"/>
    <property type="match status" value="1"/>
</dbReference>
<dbReference type="NCBIfam" id="NF004406">
    <property type="entry name" value="PRK05758.3-2"/>
    <property type="match status" value="1"/>
</dbReference>
<evidence type="ECO:0000256" key="6">
    <source>
        <dbReference type="ARBA" id="ARBA00023196"/>
    </source>
</evidence>
<comment type="subcellular location">
    <subcellularLocation>
        <location evidence="8">Cell membrane</location>
        <topology evidence="8">Peripheral membrane protein</topology>
    </subcellularLocation>
    <subcellularLocation>
        <location evidence="1">Membrane</location>
    </subcellularLocation>
</comment>
<dbReference type="HAMAP" id="MF_01416">
    <property type="entry name" value="ATP_synth_delta_bact"/>
    <property type="match status" value="1"/>
</dbReference>
<dbReference type="PRINTS" id="PR00125">
    <property type="entry name" value="ATPASEDELTA"/>
</dbReference>
<dbReference type="SUPFAM" id="SSF47928">
    <property type="entry name" value="N-terminal domain of the delta subunit of the F1F0-ATP synthase"/>
    <property type="match status" value="1"/>
</dbReference>
<evidence type="ECO:0000256" key="2">
    <source>
        <dbReference type="ARBA" id="ARBA00022448"/>
    </source>
</evidence>
<evidence type="ECO:0000256" key="8">
    <source>
        <dbReference type="HAMAP-Rule" id="MF_01416"/>
    </source>
</evidence>
<keyword evidence="6 8" id="KW-0139">CF(1)</keyword>
<dbReference type="InterPro" id="IPR020781">
    <property type="entry name" value="ATPase_OSCP/d_CS"/>
</dbReference>
<gene>
    <name evidence="8" type="primary">atpH</name>
    <name evidence="10" type="ORF">ACFQ00_08860</name>
</gene>
<keyword evidence="7 8" id="KW-0066">ATP synthesis</keyword>
<reference evidence="11" key="1">
    <citation type="journal article" date="2019" name="Int. J. Syst. Evol. Microbiol.">
        <title>The Global Catalogue of Microorganisms (GCM) 10K type strain sequencing project: providing services to taxonomists for standard genome sequencing and annotation.</title>
        <authorList>
            <consortium name="The Broad Institute Genomics Platform"/>
            <consortium name="The Broad Institute Genome Sequencing Center for Infectious Disease"/>
            <person name="Wu L."/>
            <person name="Ma J."/>
        </authorList>
    </citation>
    <scope>NUCLEOTIDE SEQUENCE [LARGE SCALE GENOMIC DNA]</scope>
    <source>
        <strain evidence="11">CCUG 52537</strain>
    </source>
</reference>
<dbReference type="InterPro" id="IPR026015">
    <property type="entry name" value="ATP_synth_OSCP/delta_N_sf"/>
</dbReference>
<dbReference type="Gene3D" id="1.10.520.20">
    <property type="entry name" value="N-terminal domain of the delta subunit of the F1F0-ATP synthase"/>
    <property type="match status" value="1"/>
</dbReference>
<evidence type="ECO:0000313" key="11">
    <source>
        <dbReference type="Proteomes" id="UP001597124"/>
    </source>
</evidence>
<evidence type="ECO:0000256" key="4">
    <source>
        <dbReference type="ARBA" id="ARBA00023065"/>
    </source>
</evidence>
<dbReference type="EMBL" id="JBHTIK010000005">
    <property type="protein sequence ID" value="MFD0848431.1"/>
    <property type="molecule type" value="Genomic_DNA"/>
</dbReference>
<dbReference type="NCBIfam" id="TIGR01145">
    <property type="entry name" value="ATP_synt_delta"/>
    <property type="match status" value="1"/>
</dbReference>
<evidence type="ECO:0000256" key="5">
    <source>
        <dbReference type="ARBA" id="ARBA00023136"/>
    </source>
</evidence>
<dbReference type="Proteomes" id="UP001597124">
    <property type="component" value="Unassembled WGS sequence"/>
</dbReference>
<organism evidence="10 11">
    <name type="scientific">Sphingosinicella xenopeptidilytica</name>
    <dbReference type="NCBI Taxonomy" id="364098"/>
    <lineage>
        <taxon>Bacteria</taxon>
        <taxon>Pseudomonadati</taxon>
        <taxon>Pseudomonadota</taxon>
        <taxon>Alphaproteobacteria</taxon>
        <taxon>Sphingomonadales</taxon>
        <taxon>Sphingosinicellaceae</taxon>
        <taxon>Sphingosinicella</taxon>
    </lineage>
</organism>